<dbReference type="EMBL" id="AFQD01000038">
    <property type="protein sequence ID" value="EGQ80744.1"/>
    <property type="molecule type" value="Genomic_DNA"/>
</dbReference>
<accession>F9EJX2</accession>
<organism evidence="1 2">
    <name type="scientific">Fusobacterium animalis ATCC 51191</name>
    <dbReference type="NCBI Taxonomy" id="997347"/>
    <lineage>
        <taxon>Bacteria</taxon>
        <taxon>Fusobacteriati</taxon>
        <taxon>Fusobacteriota</taxon>
        <taxon>Fusobacteriia</taxon>
        <taxon>Fusobacteriales</taxon>
        <taxon>Fusobacteriaceae</taxon>
        <taxon>Fusobacterium</taxon>
    </lineage>
</organism>
<comment type="caution">
    <text evidence="1">The sequence shown here is derived from an EMBL/GenBank/DDBJ whole genome shotgun (WGS) entry which is preliminary data.</text>
</comment>
<name>F9EJX2_9FUSO</name>
<reference evidence="1 2" key="1">
    <citation type="submission" date="2011-05" db="EMBL/GenBank/DDBJ databases">
        <authorList>
            <person name="Muzny D."/>
            <person name="Qin X."/>
            <person name="Deng J."/>
            <person name="Jiang H."/>
            <person name="Liu Y."/>
            <person name="Qu J."/>
            <person name="Song X.-Z."/>
            <person name="Zhang L."/>
            <person name="Thornton R."/>
            <person name="Coyle M."/>
            <person name="Francisco L."/>
            <person name="Jackson L."/>
            <person name="Javaid M."/>
            <person name="Korchina V."/>
            <person name="Kovar C."/>
            <person name="Mata R."/>
            <person name="Mathew T."/>
            <person name="Ngo R."/>
            <person name="Nguyen L."/>
            <person name="Nguyen N."/>
            <person name="Okwuonu G."/>
            <person name="Ongeri F."/>
            <person name="Pham C."/>
            <person name="Simmons D."/>
            <person name="Wilczek-Boney K."/>
            <person name="Hale W."/>
            <person name="Jakkamsetti A."/>
            <person name="Pham P."/>
            <person name="Ruth R."/>
            <person name="San Lucas F."/>
            <person name="Warren J."/>
            <person name="Zhang J."/>
            <person name="Zhao Z."/>
            <person name="Zhou C."/>
            <person name="Zhu D."/>
            <person name="Lee S."/>
            <person name="Bess C."/>
            <person name="Blankenburg K."/>
            <person name="Forbes L."/>
            <person name="Fu Q."/>
            <person name="Gubbala S."/>
            <person name="Hirani K."/>
            <person name="Jayaseelan J.C."/>
            <person name="Lara F."/>
            <person name="Munidasa M."/>
            <person name="Palculict T."/>
            <person name="Patil S."/>
            <person name="Pu L.-L."/>
            <person name="Saada N."/>
            <person name="Tang L."/>
            <person name="Weissenberger G."/>
            <person name="Zhu Y."/>
            <person name="Hemphill L."/>
            <person name="Shang Y."/>
            <person name="Youmans B."/>
            <person name="Ayvaz T."/>
            <person name="Ross M."/>
            <person name="Santibanez J."/>
            <person name="Aqrawi P."/>
            <person name="Gross S."/>
            <person name="Joshi V."/>
            <person name="Fowler G."/>
            <person name="Nazareth L."/>
            <person name="Reid J."/>
            <person name="Worley K."/>
            <person name="Petrosino J."/>
            <person name="Highlander S."/>
            <person name="Gibbs R."/>
        </authorList>
    </citation>
    <scope>NUCLEOTIDE SEQUENCE [LARGE SCALE GENOMIC DNA]</scope>
    <source>
        <strain evidence="1 2">ATCC 51191</strain>
    </source>
</reference>
<evidence type="ECO:0000313" key="1">
    <source>
        <dbReference type="EMBL" id="EGQ80744.1"/>
    </source>
</evidence>
<protein>
    <submittedName>
        <fullName evidence="1">Uncharacterized protein</fullName>
    </submittedName>
</protein>
<evidence type="ECO:0000313" key="2">
    <source>
        <dbReference type="Proteomes" id="UP000005392"/>
    </source>
</evidence>
<proteinExistence type="predicted"/>
<gene>
    <name evidence="1" type="ORF">HMPREF9094_0226</name>
</gene>
<dbReference type="Proteomes" id="UP000005392">
    <property type="component" value="Unassembled WGS sequence"/>
</dbReference>
<keyword evidence="2" id="KW-1185">Reference proteome</keyword>
<dbReference type="AlphaFoldDB" id="F9EJX2"/>
<sequence length="45" mass="5428">MSIKFIHYFIKKSQLLNIINEFNKKEEKKISSNFNIFISHLESIL</sequence>
<dbReference type="HOGENOM" id="CLU_3200187_0_0_0"/>